<protein>
    <recommendedName>
        <fullName evidence="3">DUF2607 domain-containing protein</fullName>
    </recommendedName>
</protein>
<comment type="caution">
    <text evidence="1">The sequence shown here is derived from an EMBL/GenBank/DDBJ whole genome shotgun (WGS) entry which is preliminary data.</text>
</comment>
<evidence type="ECO:0000313" key="2">
    <source>
        <dbReference type="Proteomes" id="UP001156660"/>
    </source>
</evidence>
<evidence type="ECO:0008006" key="3">
    <source>
        <dbReference type="Google" id="ProtNLM"/>
    </source>
</evidence>
<dbReference type="EMBL" id="BSOU01000008">
    <property type="protein sequence ID" value="GLR76103.1"/>
    <property type="molecule type" value="Genomic_DNA"/>
</dbReference>
<name>A0ABQ6AKC2_9GAMM</name>
<proteinExistence type="predicted"/>
<accession>A0ABQ6AKC2</accession>
<keyword evidence="2" id="KW-1185">Reference proteome</keyword>
<evidence type="ECO:0000313" key="1">
    <source>
        <dbReference type="EMBL" id="GLR76103.1"/>
    </source>
</evidence>
<gene>
    <name evidence="1" type="ORF">GCM10007855_29780</name>
</gene>
<sequence length="50" mass="5410">MKKTLLIIAVVLGLSVGTAYAFNGHLSHSINLSMPHFDLFESSNCNGHSH</sequence>
<reference evidence="2" key="1">
    <citation type="journal article" date="2019" name="Int. J. Syst. Evol. Microbiol.">
        <title>The Global Catalogue of Microorganisms (GCM) 10K type strain sequencing project: providing services to taxonomists for standard genome sequencing and annotation.</title>
        <authorList>
            <consortium name="The Broad Institute Genomics Platform"/>
            <consortium name="The Broad Institute Genome Sequencing Center for Infectious Disease"/>
            <person name="Wu L."/>
            <person name="Ma J."/>
        </authorList>
    </citation>
    <scope>NUCLEOTIDE SEQUENCE [LARGE SCALE GENOMIC DNA]</scope>
    <source>
        <strain evidence="2">NBRC 105001</strain>
    </source>
</reference>
<dbReference type="RefSeq" id="WP_170066750.1">
    <property type="nucleotide sequence ID" value="NZ_BSOU01000008.1"/>
</dbReference>
<organism evidence="1 2">
    <name type="scientific">Aliivibrio sifiae</name>
    <dbReference type="NCBI Taxonomy" id="566293"/>
    <lineage>
        <taxon>Bacteria</taxon>
        <taxon>Pseudomonadati</taxon>
        <taxon>Pseudomonadota</taxon>
        <taxon>Gammaproteobacteria</taxon>
        <taxon>Vibrionales</taxon>
        <taxon>Vibrionaceae</taxon>
        <taxon>Aliivibrio</taxon>
    </lineage>
</organism>
<dbReference type="Proteomes" id="UP001156660">
    <property type="component" value="Unassembled WGS sequence"/>
</dbReference>